<dbReference type="EMBL" id="AUZX01008465">
    <property type="protein sequence ID" value="EQD55831.1"/>
    <property type="molecule type" value="Genomic_DNA"/>
</dbReference>
<evidence type="ECO:0000259" key="1">
    <source>
        <dbReference type="PROSITE" id="PS51671"/>
    </source>
</evidence>
<dbReference type="CDD" id="cd04902">
    <property type="entry name" value="ACT_3PGDH-xct"/>
    <property type="match status" value="1"/>
</dbReference>
<protein>
    <submittedName>
        <fullName evidence="2">D-3-phosphoglycerate dehydrogenase</fullName>
    </submittedName>
</protein>
<sequence length="100" mass="10902">IEGTVVLGEPRVMRIDGLRMNLVPTGSLLMLYHLDRPGLIGEMGQLLGQGNVNIAEMQVGRDAPRSRALTAVRVDDPVPPELAAQLRRIEGVESLHLVEL</sequence>
<dbReference type="SUPFAM" id="SSF55021">
    <property type="entry name" value="ACT-like"/>
    <property type="match status" value="1"/>
</dbReference>
<dbReference type="PROSITE" id="PS51671">
    <property type="entry name" value="ACT"/>
    <property type="match status" value="1"/>
</dbReference>
<feature type="domain" description="ACT" evidence="1">
    <location>
        <begin position="28"/>
        <end position="100"/>
    </location>
</feature>
<dbReference type="InterPro" id="IPR002912">
    <property type="entry name" value="ACT_dom"/>
</dbReference>
<dbReference type="FunFam" id="3.30.70.260:FF:000008">
    <property type="entry name" value="D-3-phosphoglycerate dehydrogenase, chloroplastic"/>
    <property type="match status" value="1"/>
</dbReference>
<comment type="caution">
    <text evidence="2">The sequence shown here is derived from an EMBL/GenBank/DDBJ whole genome shotgun (WGS) entry which is preliminary data.</text>
</comment>
<reference evidence="2" key="1">
    <citation type="submission" date="2013-08" db="EMBL/GenBank/DDBJ databases">
        <authorList>
            <person name="Mendez C."/>
            <person name="Richter M."/>
            <person name="Ferrer M."/>
            <person name="Sanchez J."/>
        </authorList>
    </citation>
    <scope>NUCLEOTIDE SEQUENCE</scope>
</reference>
<organism evidence="2">
    <name type="scientific">mine drainage metagenome</name>
    <dbReference type="NCBI Taxonomy" id="410659"/>
    <lineage>
        <taxon>unclassified sequences</taxon>
        <taxon>metagenomes</taxon>
        <taxon>ecological metagenomes</taxon>
    </lineage>
</organism>
<feature type="non-terminal residue" evidence="2">
    <location>
        <position position="1"/>
    </location>
</feature>
<dbReference type="AlphaFoldDB" id="T1A595"/>
<dbReference type="Gene3D" id="3.30.70.260">
    <property type="match status" value="1"/>
</dbReference>
<dbReference type="Pfam" id="PF01842">
    <property type="entry name" value="ACT"/>
    <property type="match status" value="1"/>
</dbReference>
<gene>
    <name evidence="2" type="ORF">B1A_11780</name>
</gene>
<name>T1A595_9ZZZZ</name>
<dbReference type="InterPro" id="IPR045865">
    <property type="entry name" value="ACT-like_dom_sf"/>
</dbReference>
<accession>T1A595</accession>
<proteinExistence type="predicted"/>
<reference evidence="2" key="2">
    <citation type="journal article" date="2014" name="ISME J.">
        <title>Microbial stratification in low pH oxic and suboxic macroscopic growths along an acid mine drainage.</title>
        <authorList>
            <person name="Mendez-Garcia C."/>
            <person name="Mesa V."/>
            <person name="Sprenger R.R."/>
            <person name="Richter M."/>
            <person name="Diez M.S."/>
            <person name="Solano J."/>
            <person name="Bargiela R."/>
            <person name="Golyshina O.V."/>
            <person name="Manteca A."/>
            <person name="Ramos J.L."/>
            <person name="Gallego J.R."/>
            <person name="Llorente I."/>
            <person name="Martins Dos Santos V.A."/>
            <person name="Jensen O.N."/>
            <person name="Pelaez A.I."/>
            <person name="Sanchez J."/>
            <person name="Ferrer M."/>
        </authorList>
    </citation>
    <scope>NUCLEOTIDE SEQUENCE</scope>
</reference>
<evidence type="ECO:0000313" key="2">
    <source>
        <dbReference type="EMBL" id="EQD55831.1"/>
    </source>
</evidence>